<dbReference type="PROSITE" id="PS50025">
    <property type="entry name" value="LAM_G_DOMAIN"/>
    <property type="match status" value="1"/>
</dbReference>
<evidence type="ECO:0000256" key="2">
    <source>
        <dbReference type="SAM" id="Phobius"/>
    </source>
</evidence>
<dbReference type="CDD" id="cd00110">
    <property type="entry name" value="LamG"/>
    <property type="match status" value="1"/>
</dbReference>
<reference evidence="4" key="1">
    <citation type="submission" date="2022-12" db="EMBL/GenBank/DDBJ databases">
        <authorList>
            <person name="Alioto T."/>
            <person name="Alioto T."/>
            <person name="Gomez Garrido J."/>
        </authorList>
    </citation>
    <scope>NUCLEOTIDE SEQUENCE</scope>
</reference>
<name>A0AA35PEU3_9SAUR</name>
<dbReference type="InterPro" id="IPR013320">
    <property type="entry name" value="ConA-like_dom_sf"/>
</dbReference>
<dbReference type="Pfam" id="PF00054">
    <property type="entry name" value="Laminin_G_1"/>
    <property type="match status" value="1"/>
</dbReference>
<feature type="transmembrane region" description="Helical" evidence="2">
    <location>
        <begin position="171"/>
        <end position="190"/>
    </location>
</feature>
<sequence length="225" mass="25329">MGEEGESAKAKDFISLGLKDGHLVFSYQLGSGEVNILSEDPVDDGEWHRVTAIWEGKRGFLQANGEEMVAGESPGKNVMVNTKGRIYIGGAPDIQTLTAGKYISGITGGIKNVVLISDRPASSLSRPLTWTVTLRPFSTSRSAPHRPGLPLNHTLRCFIFLSSDQLRDIYCYYYCYYFIFIFIIIIMNFFKKRETHTHTHTHKWCFAVTKRKWGWGGETWEGVGL</sequence>
<dbReference type="InterPro" id="IPR001791">
    <property type="entry name" value="Laminin_G"/>
</dbReference>
<feature type="domain" description="Laminin G" evidence="3">
    <location>
        <begin position="1"/>
        <end position="157"/>
    </location>
</feature>
<dbReference type="SUPFAM" id="SSF49899">
    <property type="entry name" value="Concanavalin A-like lectins/glucanases"/>
    <property type="match status" value="1"/>
</dbReference>
<evidence type="ECO:0000313" key="5">
    <source>
        <dbReference type="Proteomes" id="UP001178461"/>
    </source>
</evidence>
<keyword evidence="5" id="KW-1185">Reference proteome</keyword>
<dbReference type="InterPro" id="IPR050372">
    <property type="entry name" value="Neurexin-related_CASP"/>
</dbReference>
<comment type="caution">
    <text evidence="1">Lacks conserved residue(s) required for the propagation of feature annotation.</text>
</comment>
<dbReference type="Gene3D" id="2.60.120.200">
    <property type="match status" value="1"/>
</dbReference>
<dbReference type="PANTHER" id="PTHR15036:SF85">
    <property type="entry name" value="SP2353, ISOFORM A"/>
    <property type="match status" value="1"/>
</dbReference>
<proteinExistence type="predicted"/>
<gene>
    <name evidence="4" type="ORF">PODLI_1B036264</name>
</gene>
<organism evidence="4 5">
    <name type="scientific">Podarcis lilfordi</name>
    <name type="common">Lilford's wall lizard</name>
    <dbReference type="NCBI Taxonomy" id="74358"/>
    <lineage>
        <taxon>Eukaryota</taxon>
        <taxon>Metazoa</taxon>
        <taxon>Chordata</taxon>
        <taxon>Craniata</taxon>
        <taxon>Vertebrata</taxon>
        <taxon>Euteleostomi</taxon>
        <taxon>Lepidosauria</taxon>
        <taxon>Squamata</taxon>
        <taxon>Bifurcata</taxon>
        <taxon>Unidentata</taxon>
        <taxon>Episquamata</taxon>
        <taxon>Laterata</taxon>
        <taxon>Lacertibaenia</taxon>
        <taxon>Lacertidae</taxon>
        <taxon>Podarcis</taxon>
    </lineage>
</organism>
<dbReference type="EMBL" id="OX395133">
    <property type="protein sequence ID" value="CAI5783280.1"/>
    <property type="molecule type" value="Genomic_DNA"/>
</dbReference>
<dbReference type="GO" id="GO:0016020">
    <property type="term" value="C:membrane"/>
    <property type="evidence" value="ECO:0007669"/>
    <property type="project" value="UniProtKB-SubCell"/>
</dbReference>
<dbReference type="AlphaFoldDB" id="A0AA35PEU3"/>
<evidence type="ECO:0000256" key="1">
    <source>
        <dbReference type="PROSITE-ProRule" id="PRU00122"/>
    </source>
</evidence>
<dbReference type="SMART" id="SM00282">
    <property type="entry name" value="LamG"/>
    <property type="match status" value="1"/>
</dbReference>
<accession>A0AA35PEU3</accession>
<evidence type="ECO:0000313" key="4">
    <source>
        <dbReference type="EMBL" id="CAI5783280.1"/>
    </source>
</evidence>
<dbReference type="PANTHER" id="PTHR15036">
    <property type="entry name" value="PIKACHURIN-LIKE PROTEIN"/>
    <property type="match status" value="1"/>
</dbReference>
<protein>
    <submittedName>
        <fullName evidence="4">Heparan sulfate proteoglycan 2</fullName>
    </submittedName>
</protein>
<dbReference type="Proteomes" id="UP001178461">
    <property type="component" value="Chromosome 8"/>
</dbReference>
<evidence type="ECO:0000259" key="3">
    <source>
        <dbReference type="PROSITE" id="PS50025"/>
    </source>
</evidence>
<keyword evidence="2" id="KW-0812">Transmembrane</keyword>
<keyword evidence="2" id="KW-1133">Transmembrane helix</keyword>
<keyword evidence="2" id="KW-0472">Membrane</keyword>